<dbReference type="Pfam" id="PF13966">
    <property type="entry name" value="zf-RVT"/>
    <property type="match status" value="1"/>
</dbReference>
<proteinExistence type="predicted"/>
<dbReference type="EMBL" id="JARYMX010000002">
    <property type="protein sequence ID" value="KAJ9562374.1"/>
    <property type="molecule type" value="Genomic_DNA"/>
</dbReference>
<keyword evidence="3" id="KW-1185">Reference proteome</keyword>
<name>A0AA38TLS2_9ASTR</name>
<feature type="non-terminal residue" evidence="2">
    <location>
        <position position="1"/>
    </location>
</feature>
<feature type="domain" description="Reverse transcriptase zinc-binding" evidence="1">
    <location>
        <begin position="628"/>
        <end position="711"/>
    </location>
</feature>
<dbReference type="PANTHER" id="PTHR33116:SF79">
    <property type="entry name" value="REVERSE TRANSCRIPTASE DOMAIN, ZINC FINGER, CCHC-TYPE-RELATED"/>
    <property type="match status" value="1"/>
</dbReference>
<protein>
    <recommendedName>
        <fullName evidence="1">Reverse transcriptase zinc-binding domain-containing protein</fullName>
    </recommendedName>
</protein>
<dbReference type="InterPro" id="IPR036691">
    <property type="entry name" value="Endo/exonu/phosph_ase_sf"/>
</dbReference>
<evidence type="ECO:0000259" key="1">
    <source>
        <dbReference type="Pfam" id="PF13966"/>
    </source>
</evidence>
<dbReference type="Proteomes" id="UP001172457">
    <property type="component" value="Chromosome 2"/>
</dbReference>
<evidence type="ECO:0000313" key="3">
    <source>
        <dbReference type="Proteomes" id="UP001172457"/>
    </source>
</evidence>
<organism evidence="2 3">
    <name type="scientific">Centaurea solstitialis</name>
    <name type="common">yellow star-thistle</name>
    <dbReference type="NCBI Taxonomy" id="347529"/>
    <lineage>
        <taxon>Eukaryota</taxon>
        <taxon>Viridiplantae</taxon>
        <taxon>Streptophyta</taxon>
        <taxon>Embryophyta</taxon>
        <taxon>Tracheophyta</taxon>
        <taxon>Spermatophyta</taxon>
        <taxon>Magnoliopsida</taxon>
        <taxon>eudicotyledons</taxon>
        <taxon>Gunneridae</taxon>
        <taxon>Pentapetalae</taxon>
        <taxon>asterids</taxon>
        <taxon>campanulids</taxon>
        <taxon>Asterales</taxon>
        <taxon>Asteraceae</taxon>
        <taxon>Carduoideae</taxon>
        <taxon>Cardueae</taxon>
        <taxon>Centaureinae</taxon>
        <taxon>Centaurea</taxon>
    </lineage>
</organism>
<evidence type="ECO:0000313" key="2">
    <source>
        <dbReference type="EMBL" id="KAJ9562374.1"/>
    </source>
</evidence>
<reference evidence="2" key="1">
    <citation type="submission" date="2023-03" db="EMBL/GenBank/DDBJ databases">
        <title>Chromosome-scale reference genome and RAD-based genetic map of yellow starthistle (Centaurea solstitialis) reveal putative structural variation and QTLs associated with invader traits.</title>
        <authorList>
            <person name="Reatini B."/>
            <person name="Cang F.A."/>
            <person name="Jiang Q."/>
            <person name="Mckibben M.T.W."/>
            <person name="Barker M.S."/>
            <person name="Rieseberg L.H."/>
            <person name="Dlugosch K.M."/>
        </authorList>
    </citation>
    <scope>NUCLEOTIDE SEQUENCE</scope>
    <source>
        <strain evidence="2">CAN-66</strain>
        <tissue evidence="2">Leaf</tissue>
    </source>
</reference>
<dbReference type="AlphaFoldDB" id="A0AA38TLS2"/>
<dbReference type="Gene3D" id="3.60.10.10">
    <property type="entry name" value="Endonuclease/exonuclease/phosphatase"/>
    <property type="match status" value="1"/>
</dbReference>
<comment type="caution">
    <text evidence="2">The sequence shown here is derived from an EMBL/GenBank/DDBJ whole genome shotgun (WGS) entry which is preliminary data.</text>
</comment>
<accession>A0AA38TLS2</accession>
<dbReference type="InterPro" id="IPR026960">
    <property type="entry name" value="RVT-Znf"/>
</dbReference>
<dbReference type="SUPFAM" id="SSF56219">
    <property type="entry name" value="DNase I-like"/>
    <property type="match status" value="1"/>
</dbReference>
<dbReference type="PANTHER" id="PTHR33116">
    <property type="entry name" value="REVERSE TRANSCRIPTASE ZINC-BINDING DOMAIN-CONTAINING PROTEIN-RELATED-RELATED"/>
    <property type="match status" value="1"/>
</dbReference>
<gene>
    <name evidence="2" type="ORF">OSB04_007534</name>
</gene>
<sequence>MWVVCGDFNEVRSGEERLGSSLDRRGTKLFNDFIAAADLHDLRLGGRKFTWMNADCSKLSKLDRFLVNQNSLTTWPLMNEIALPRVFSDHCPIMLGTKEDFGPIPFKLFNSWLGLSDFGDLVKDKWNDNPPCSRTTSKIDCLSINLRHLKSHIKIWSKELRKKDETELFSLKSKICSIDLLAELNQIDDNLVNERMALLAKVKDLMTKKVSDIKQKAKCKWLREGDENSRFFHSYVNNKAKRGRIHGLNINGNWETKPELIKEAVWKFFDKKFSESHPIRPSFKSRFFKKISTEQKEWLDAPFPEQEIKQAVWNCGYNKAPGPDGFTLEFVRKFWNIVGKDFVEAVKHFEQHKQIKPGSNSSFIALIPKISDPLSLSDYRPINLIGCVNKGVRQDDPLAPSLFIVAAEGLAILMKEAQQANIFRGVKFHDLEEGSLPVGGNMHLAKHWQPLIDNFKVKLIDWKAKLLSSGGRNCLCKSVLGALGTYWFSLYKAPKKVLQQLESMRRRFFWGATTDTKKICWMAWDKVIRDKKCGGLGIGSLYALNLALLMKWRWREKIELNAIWSKVVRICAGRPRAGSVSNHNRGTWNTICRVETDLLEMGINVGHFLKPKEDGNGWVWELEPNKSYTVRSLGRLIDGVKLPSEDAETEWIRGVPSKINIFLWRVLHNRLPTRDNLLNRGVVLPSYDCPLCHVGPECNNHLMISCSTVKMVSALLGKWVDWWPMNSSTIADFWEMIRMAGKRLLQADFLQSDRGGVSQRDVDNKEQKCVRWRSEAGK</sequence>